<dbReference type="PANTHER" id="PTHR11895:SF151">
    <property type="entry name" value="GLUTAMYL-TRNA(GLN) AMIDOTRANSFERASE SUBUNIT A"/>
    <property type="match status" value="1"/>
</dbReference>
<keyword evidence="4" id="KW-1185">Reference proteome</keyword>
<evidence type="ECO:0000313" key="3">
    <source>
        <dbReference type="EMBL" id="OAA59659.1"/>
    </source>
</evidence>
<evidence type="ECO:0000259" key="2">
    <source>
        <dbReference type="Pfam" id="PF01425"/>
    </source>
</evidence>
<feature type="region of interest" description="Disordered" evidence="1">
    <location>
        <begin position="128"/>
        <end position="152"/>
    </location>
</feature>
<dbReference type="Gene3D" id="3.90.1300.10">
    <property type="entry name" value="Amidase signature (AS) domain"/>
    <property type="match status" value="1"/>
</dbReference>
<dbReference type="InterPro" id="IPR023631">
    <property type="entry name" value="Amidase_dom"/>
</dbReference>
<dbReference type="STRING" id="1081102.A0A167SIN9"/>
<dbReference type="Pfam" id="PF01425">
    <property type="entry name" value="Amidase"/>
    <property type="match status" value="1"/>
</dbReference>
<feature type="domain" description="Amidase" evidence="2">
    <location>
        <begin position="27"/>
        <end position="418"/>
    </location>
</feature>
<name>A0A167SIN9_9HYPO</name>
<dbReference type="InterPro" id="IPR000120">
    <property type="entry name" value="Amidase"/>
</dbReference>
<dbReference type="InterPro" id="IPR036928">
    <property type="entry name" value="AS_sf"/>
</dbReference>
<dbReference type="OrthoDB" id="6428749at2759"/>
<dbReference type="GO" id="GO:0003824">
    <property type="term" value="F:catalytic activity"/>
    <property type="evidence" value="ECO:0007669"/>
    <property type="project" value="InterPro"/>
</dbReference>
<comment type="caution">
    <text evidence="3">The sequence shown here is derived from an EMBL/GenBank/DDBJ whole genome shotgun (WGS) entry which is preliminary data.</text>
</comment>
<sequence length="442" mass="47351">MEPYTLTASQALAKFKNGSLTVETYARSLLSRIAERDADVQAWAHLDPDYVLEEAKKLDRIPAGARGPLHGVAFAVKDIFYTKDMPTQFNSPNYDGHVAELDASSVAILRRAGALFLGKATTAEFAATTAGPKTKNPHDPSRTPGGSSSGSAAAVGDFQAPVALATQTGGSTIRPASFNGIYGFKPTWNTISRDGVKIYALLFDTVGLYARSVEDLELLADVYNIQDDQPAPSPFVVKGAKIAVVKTMVWPQVGPGTARALETGAAILRKHGAEVQEVELPPEVNGLPQWHRTWQTAEGMTSFLAEYRTRKEGLSDFLVAQVENKNNITRADQVKAFDSMAAARPVVDELAGRYDAILTPSVMDEAPAGISSTGSAAFNGIWTALHMPVVNVPGFEGANGLPIGLSLVGPRYRDRHVLAVAKAVGEIFEAEGGWKRTLRRSS</sequence>
<accession>A0A167SIN9</accession>
<dbReference type="Proteomes" id="UP000076874">
    <property type="component" value="Unassembled WGS sequence"/>
</dbReference>
<protein>
    <submittedName>
        <fullName evidence="3">Amidase</fullName>
    </submittedName>
</protein>
<evidence type="ECO:0000313" key="4">
    <source>
        <dbReference type="Proteomes" id="UP000076874"/>
    </source>
</evidence>
<organism evidence="3 4">
    <name type="scientific">Niveomyces insectorum RCEF 264</name>
    <dbReference type="NCBI Taxonomy" id="1081102"/>
    <lineage>
        <taxon>Eukaryota</taxon>
        <taxon>Fungi</taxon>
        <taxon>Dikarya</taxon>
        <taxon>Ascomycota</taxon>
        <taxon>Pezizomycotina</taxon>
        <taxon>Sordariomycetes</taxon>
        <taxon>Hypocreomycetidae</taxon>
        <taxon>Hypocreales</taxon>
        <taxon>Cordycipitaceae</taxon>
        <taxon>Niveomyces</taxon>
    </lineage>
</organism>
<gene>
    <name evidence="3" type="ORF">SPI_05857</name>
</gene>
<reference evidence="3 4" key="1">
    <citation type="journal article" date="2016" name="Genome Biol. Evol.">
        <title>Divergent and convergent evolution of fungal pathogenicity.</title>
        <authorList>
            <person name="Shang Y."/>
            <person name="Xiao G."/>
            <person name="Zheng P."/>
            <person name="Cen K."/>
            <person name="Zhan S."/>
            <person name="Wang C."/>
        </authorList>
    </citation>
    <scope>NUCLEOTIDE SEQUENCE [LARGE SCALE GENOMIC DNA]</scope>
    <source>
        <strain evidence="3 4">RCEF 264</strain>
    </source>
</reference>
<proteinExistence type="predicted"/>
<dbReference type="PANTHER" id="PTHR11895">
    <property type="entry name" value="TRANSAMIDASE"/>
    <property type="match status" value="1"/>
</dbReference>
<dbReference type="SUPFAM" id="SSF75304">
    <property type="entry name" value="Amidase signature (AS) enzymes"/>
    <property type="match status" value="1"/>
</dbReference>
<dbReference type="EMBL" id="AZHD01000010">
    <property type="protein sequence ID" value="OAA59659.1"/>
    <property type="molecule type" value="Genomic_DNA"/>
</dbReference>
<dbReference type="AlphaFoldDB" id="A0A167SIN9"/>
<evidence type="ECO:0000256" key="1">
    <source>
        <dbReference type="SAM" id="MobiDB-lite"/>
    </source>
</evidence>